<dbReference type="EMBL" id="PKHU01000022">
    <property type="protein sequence ID" value="PKZ28605.1"/>
    <property type="molecule type" value="Genomic_DNA"/>
</dbReference>
<evidence type="ECO:0000313" key="2">
    <source>
        <dbReference type="Proteomes" id="UP000234639"/>
    </source>
</evidence>
<feature type="non-terminal residue" evidence="1">
    <location>
        <position position="31"/>
    </location>
</feature>
<dbReference type="Proteomes" id="UP000234639">
    <property type="component" value="Unassembled WGS sequence"/>
</dbReference>
<evidence type="ECO:0000313" key="1">
    <source>
        <dbReference type="EMBL" id="PKZ28605.1"/>
    </source>
</evidence>
<proteinExistence type="predicted"/>
<reference evidence="1 2" key="1">
    <citation type="submission" date="2017-12" db="EMBL/GenBank/DDBJ databases">
        <title>Phylogenetic diversity of female urinary microbiome.</title>
        <authorList>
            <person name="Thomas-White K."/>
            <person name="Wolfe A.J."/>
        </authorList>
    </citation>
    <scope>NUCLEOTIDE SEQUENCE [LARGE SCALE GENOMIC DNA]</scope>
    <source>
        <strain evidence="1 2">UMB0112</strain>
    </source>
</reference>
<comment type="caution">
    <text evidence="1">The sequence shown here is derived from an EMBL/GenBank/DDBJ whole genome shotgun (WGS) entry which is preliminary data.</text>
</comment>
<name>A0A2I1N8A1_9BACT</name>
<sequence>MGVKITGIEDIQKSLLSLEKKTKNLKPTLRA</sequence>
<accession>A0A2I1N8A1</accession>
<protein>
    <submittedName>
        <fullName evidence="1">Phage morphogenesis protein</fullName>
    </submittedName>
</protein>
<dbReference type="AlphaFoldDB" id="A0A2I1N8A1"/>
<organism evidence="1 2">
    <name type="scientific">Campylobacter ureolyticus</name>
    <dbReference type="NCBI Taxonomy" id="827"/>
    <lineage>
        <taxon>Bacteria</taxon>
        <taxon>Pseudomonadati</taxon>
        <taxon>Campylobacterota</taxon>
        <taxon>Epsilonproteobacteria</taxon>
        <taxon>Campylobacterales</taxon>
        <taxon>Campylobacteraceae</taxon>
        <taxon>Campylobacter</taxon>
    </lineage>
</organism>
<gene>
    <name evidence="1" type="ORF">CYJ41_08215</name>
</gene>